<dbReference type="EC" id="1.14.-.-" evidence="2"/>
<keyword evidence="2" id="KW-0503">Monooxygenase</keyword>
<dbReference type="GO" id="GO:0004497">
    <property type="term" value="F:monooxygenase activity"/>
    <property type="evidence" value="ECO:0007669"/>
    <property type="project" value="UniProtKB-KW"/>
</dbReference>
<dbReference type="Pfam" id="PF03992">
    <property type="entry name" value="ABM"/>
    <property type="match status" value="1"/>
</dbReference>
<organism evidence="2 3">
    <name type="scientific">Zunongwangia endophytica</name>
    <dbReference type="NCBI Taxonomy" id="1808945"/>
    <lineage>
        <taxon>Bacteria</taxon>
        <taxon>Pseudomonadati</taxon>
        <taxon>Bacteroidota</taxon>
        <taxon>Flavobacteriia</taxon>
        <taxon>Flavobacteriales</taxon>
        <taxon>Flavobacteriaceae</taxon>
        <taxon>Zunongwangia</taxon>
    </lineage>
</organism>
<evidence type="ECO:0000259" key="1">
    <source>
        <dbReference type="Pfam" id="PF03992"/>
    </source>
</evidence>
<name>A0ABV8HE46_9FLAO</name>
<accession>A0ABV8HE46</accession>
<gene>
    <name evidence="2" type="ORF">ACFOS1_14030</name>
</gene>
<evidence type="ECO:0000313" key="2">
    <source>
        <dbReference type="EMBL" id="MFC4028531.1"/>
    </source>
</evidence>
<comment type="caution">
    <text evidence="2">The sequence shown here is derived from an EMBL/GenBank/DDBJ whole genome shotgun (WGS) entry which is preliminary data.</text>
</comment>
<keyword evidence="2" id="KW-0560">Oxidoreductase</keyword>
<dbReference type="InterPro" id="IPR011008">
    <property type="entry name" value="Dimeric_a/b-barrel"/>
</dbReference>
<dbReference type="SUPFAM" id="SSF54909">
    <property type="entry name" value="Dimeric alpha+beta barrel"/>
    <property type="match status" value="1"/>
</dbReference>
<sequence length="102" mass="12342">MSDNYYVLVRFNIETEKFQELYYLIKEFFEKEVNSCPGFISSKILTNEDKTLVINYATWESKQKFENFAQNIVSKSNISKKIEFFNPIRETFYEFEYLPKVD</sequence>
<dbReference type="RefSeq" id="WP_290232446.1">
    <property type="nucleotide sequence ID" value="NZ_JAUFPZ010000002.1"/>
</dbReference>
<feature type="domain" description="ABM" evidence="1">
    <location>
        <begin position="5"/>
        <end position="70"/>
    </location>
</feature>
<protein>
    <submittedName>
        <fullName evidence="2">Antibiotic biosynthesis monooxygenase family protein</fullName>
        <ecNumber evidence="2">1.14.-.-</ecNumber>
    </submittedName>
</protein>
<dbReference type="EMBL" id="JBHSAS010000010">
    <property type="protein sequence ID" value="MFC4028531.1"/>
    <property type="molecule type" value="Genomic_DNA"/>
</dbReference>
<reference evidence="3" key="1">
    <citation type="journal article" date="2019" name="Int. J. Syst. Evol. Microbiol.">
        <title>The Global Catalogue of Microorganisms (GCM) 10K type strain sequencing project: providing services to taxonomists for standard genome sequencing and annotation.</title>
        <authorList>
            <consortium name="The Broad Institute Genomics Platform"/>
            <consortium name="The Broad Institute Genome Sequencing Center for Infectious Disease"/>
            <person name="Wu L."/>
            <person name="Ma J."/>
        </authorList>
    </citation>
    <scope>NUCLEOTIDE SEQUENCE [LARGE SCALE GENOMIC DNA]</scope>
    <source>
        <strain evidence="3">CECT 9128</strain>
    </source>
</reference>
<dbReference type="InterPro" id="IPR007138">
    <property type="entry name" value="ABM_dom"/>
</dbReference>
<dbReference type="Proteomes" id="UP001595793">
    <property type="component" value="Unassembled WGS sequence"/>
</dbReference>
<dbReference type="Gene3D" id="3.30.70.100">
    <property type="match status" value="1"/>
</dbReference>
<proteinExistence type="predicted"/>
<keyword evidence="3" id="KW-1185">Reference proteome</keyword>
<evidence type="ECO:0000313" key="3">
    <source>
        <dbReference type="Proteomes" id="UP001595793"/>
    </source>
</evidence>